<evidence type="ECO:0000256" key="1">
    <source>
        <dbReference type="SAM" id="Coils"/>
    </source>
</evidence>
<dbReference type="Proteomes" id="UP001595818">
    <property type="component" value="Unassembled WGS sequence"/>
</dbReference>
<keyword evidence="5" id="KW-1185">Reference proteome</keyword>
<dbReference type="InterPro" id="IPR058792">
    <property type="entry name" value="Beta-barrel_RND_2"/>
</dbReference>
<accession>A0ABV9T4Q3</accession>
<dbReference type="EMBL" id="JBHSJJ010000010">
    <property type="protein sequence ID" value="MFC4873471.1"/>
    <property type="molecule type" value="Genomic_DNA"/>
</dbReference>
<evidence type="ECO:0000259" key="3">
    <source>
        <dbReference type="Pfam" id="PF25954"/>
    </source>
</evidence>
<dbReference type="Gene3D" id="2.40.30.170">
    <property type="match status" value="1"/>
</dbReference>
<organism evidence="4 5">
    <name type="scientific">Negadavirga shengliensis</name>
    <dbReference type="NCBI Taxonomy" id="1389218"/>
    <lineage>
        <taxon>Bacteria</taxon>
        <taxon>Pseudomonadati</taxon>
        <taxon>Bacteroidota</taxon>
        <taxon>Cytophagia</taxon>
        <taxon>Cytophagales</taxon>
        <taxon>Cyclobacteriaceae</taxon>
        <taxon>Negadavirga</taxon>
    </lineage>
</organism>
<gene>
    <name evidence="4" type="ORF">ACFPFU_17345</name>
</gene>
<feature type="chain" id="PRO_5045377765" evidence="2">
    <location>
        <begin position="23"/>
        <end position="367"/>
    </location>
</feature>
<protein>
    <submittedName>
        <fullName evidence="4">Efflux RND transporter periplasmic adaptor subunit</fullName>
    </submittedName>
</protein>
<dbReference type="PANTHER" id="PTHR30469">
    <property type="entry name" value="MULTIDRUG RESISTANCE PROTEIN MDTA"/>
    <property type="match status" value="1"/>
</dbReference>
<dbReference type="Gene3D" id="1.10.287.470">
    <property type="entry name" value="Helix hairpin bin"/>
    <property type="match status" value="1"/>
</dbReference>
<feature type="signal peptide" evidence="2">
    <location>
        <begin position="1"/>
        <end position="22"/>
    </location>
</feature>
<evidence type="ECO:0000313" key="5">
    <source>
        <dbReference type="Proteomes" id="UP001595818"/>
    </source>
</evidence>
<dbReference type="Gene3D" id="2.40.50.100">
    <property type="match status" value="1"/>
</dbReference>
<dbReference type="Gene3D" id="2.40.420.20">
    <property type="match status" value="1"/>
</dbReference>
<keyword evidence="1" id="KW-0175">Coiled coil</keyword>
<dbReference type="PANTHER" id="PTHR30469:SF15">
    <property type="entry name" value="HLYD FAMILY OF SECRETION PROTEINS"/>
    <property type="match status" value="1"/>
</dbReference>
<dbReference type="RefSeq" id="WP_377066359.1">
    <property type="nucleotide sequence ID" value="NZ_JBHSJJ010000010.1"/>
</dbReference>
<feature type="coiled-coil region" evidence="1">
    <location>
        <begin position="81"/>
        <end position="108"/>
    </location>
</feature>
<feature type="domain" description="CusB-like beta-barrel" evidence="3">
    <location>
        <begin position="238"/>
        <end position="291"/>
    </location>
</feature>
<proteinExistence type="predicted"/>
<dbReference type="Pfam" id="PF25954">
    <property type="entry name" value="Beta-barrel_RND_2"/>
    <property type="match status" value="1"/>
</dbReference>
<feature type="coiled-coil region" evidence="1">
    <location>
        <begin position="154"/>
        <end position="192"/>
    </location>
</feature>
<evidence type="ECO:0000313" key="4">
    <source>
        <dbReference type="EMBL" id="MFC4873471.1"/>
    </source>
</evidence>
<keyword evidence="2" id="KW-0732">Signal</keyword>
<evidence type="ECO:0000256" key="2">
    <source>
        <dbReference type="SAM" id="SignalP"/>
    </source>
</evidence>
<sequence>MKTTTLIGIGMACALLAACSDAEEVYTVQERLINEGVYASGEILPVELDILKPTQPDRILKIMVEEGQTVSSGETVIILGSESEQQQLSLLQQQVAIARQNLNEEEALFGEIKGKIRLAETQFLHDSIEAVKNRELATEKAVSQREADRSILQAATSSAHYHNLQRQYESLRRELENEVLQREKDLAQFQHTRQGKELKSKISGKVFSVYRREGELPQAFEPLVMIGDGSRFKLELLIDERDIALIRPGQKVLFETDPFPESQFEATVSRINPVLQKETRSFMVEALVDGSHDFFPQSTAEATIIVREKTPALVIPNDYLLEGDSVIVETVDGRVSQKVRTGIKTGEWVEIKSGLSLNEGILKPKGK</sequence>
<dbReference type="PROSITE" id="PS51257">
    <property type="entry name" value="PROKAR_LIPOPROTEIN"/>
    <property type="match status" value="1"/>
</dbReference>
<name>A0ABV9T4Q3_9BACT</name>
<comment type="caution">
    <text evidence="4">The sequence shown here is derived from an EMBL/GenBank/DDBJ whole genome shotgun (WGS) entry which is preliminary data.</text>
</comment>
<reference evidence="5" key="1">
    <citation type="journal article" date="2019" name="Int. J. Syst. Evol. Microbiol.">
        <title>The Global Catalogue of Microorganisms (GCM) 10K type strain sequencing project: providing services to taxonomists for standard genome sequencing and annotation.</title>
        <authorList>
            <consortium name="The Broad Institute Genomics Platform"/>
            <consortium name="The Broad Institute Genome Sequencing Center for Infectious Disease"/>
            <person name="Wu L."/>
            <person name="Ma J."/>
        </authorList>
    </citation>
    <scope>NUCLEOTIDE SEQUENCE [LARGE SCALE GENOMIC DNA]</scope>
    <source>
        <strain evidence="5">CGMCC 4.7466</strain>
    </source>
</reference>